<organism evidence="1">
    <name type="scientific">Ananas comosus var. bracteatus</name>
    <name type="common">red pineapple</name>
    <dbReference type="NCBI Taxonomy" id="296719"/>
    <lineage>
        <taxon>Eukaryota</taxon>
        <taxon>Viridiplantae</taxon>
        <taxon>Streptophyta</taxon>
        <taxon>Embryophyta</taxon>
        <taxon>Tracheophyta</taxon>
        <taxon>Spermatophyta</taxon>
        <taxon>Magnoliopsida</taxon>
        <taxon>Liliopsida</taxon>
        <taxon>Poales</taxon>
        <taxon>Bromeliaceae</taxon>
        <taxon>Bromelioideae</taxon>
        <taxon>Ananas</taxon>
    </lineage>
</organism>
<dbReference type="EMBL" id="LR862144">
    <property type="protein sequence ID" value="CAD1824987.1"/>
    <property type="molecule type" value="Genomic_DNA"/>
</dbReference>
<protein>
    <submittedName>
        <fullName evidence="1">Uncharacterized protein</fullName>
    </submittedName>
</protein>
<evidence type="ECO:0000313" key="1">
    <source>
        <dbReference type="EMBL" id="CAD1824987.1"/>
    </source>
</evidence>
<reference evidence="1" key="1">
    <citation type="submission" date="2020-07" db="EMBL/GenBank/DDBJ databases">
        <authorList>
            <person name="Lin J."/>
        </authorList>
    </citation>
    <scope>NUCLEOTIDE SEQUENCE</scope>
</reference>
<gene>
    <name evidence="1" type="ORF">CB5_LOCUS8198</name>
</gene>
<accession>A0A6V7P2G3</accession>
<sequence>MCKMKQRIDYCIWEKRASWIREISSSTSRTGQGVGDCFGSKRAHVTPEPLGIGLGPVSQACHAFEGKGRQMGHLVPESDGLGFGKGLGIGLSPRATQVTEGWGRLGLHGAGDFGRGPVPRPSHFFEGRGKQRTHLVPEADGLGIGDGLGSRIFSRTMPGAEGWGRLGPHGARAFFLFWWGPTGFSVAGPGGTLRFSLVEAPLLSGLLDTAIRPAPIASPYSWARGWELDPKVVAVRIGSASWERAPEPIPIHSTESFNPHLPAADVIHGSRVGKVHLTPDNRVVCSPAGTVSGITSLAPNTAPLTDEMTSEVGSPLCVRRGPTRACVRLKSVGNVSALDRAKLRKAFLLEGENSEPKPAEGSRIVRKVVKKSAQCGVKLTGVEAEELHKFMMRG</sequence>
<name>A0A6V7P2G3_ANACO</name>
<dbReference type="AlphaFoldDB" id="A0A6V7P2G3"/>
<proteinExistence type="predicted"/>